<sequence length="158" mass="19058">MAYRNKTYVCFDADIDMNYYRTLQMWKQNSKIDFSFSNAHEINKLMPYSSEETIKRKLRERMLNTKLLIVLIGEKTRNLYKYVRWEIELALKLDIPIIAVNLNKKNRIDMDRCPPILRDKPVVHIPFTQSAIVHAFKEWPIQYPNYKDKVDLYSEMFD</sequence>
<dbReference type="Proteomes" id="UP001595880">
    <property type="component" value="Unassembled WGS sequence"/>
</dbReference>
<evidence type="ECO:0000313" key="3">
    <source>
        <dbReference type="Proteomes" id="UP001595880"/>
    </source>
</evidence>
<feature type="domain" description="Thoeris protein ThsB TIR-like" evidence="1">
    <location>
        <begin position="8"/>
        <end position="106"/>
    </location>
</feature>
<reference evidence="3" key="1">
    <citation type="journal article" date="2019" name="Int. J. Syst. Evol. Microbiol.">
        <title>The Global Catalogue of Microorganisms (GCM) 10K type strain sequencing project: providing services to taxonomists for standard genome sequencing and annotation.</title>
        <authorList>
            <consortium name="The Broad Institute Genomics Platform"/>
            <consortium name="The Broad Institute Genome Sequencing Center for Infectious Disease"/>
            <person name="Wu L."/>
            <person name="Ma J."/>
        </authorList>
    </citation>
    <scope>NUCLEOTIDE SEQUENCE [LARGE SCALE GENOMIC DNA]</scope>
    <source>
        <strain evidence="3">KACC 14058</strain>
    </source>
</reference>
<dbReference type="SUPFAM" id="SSF52206">
    <property type="entry name" value="Hypothetical protein MTH538"/>
    <property type="match status" value="1"/>
</dbReference>
<organism evidence="2 3">
    <name type="scientific">Gracilibacillus marinus</name>
    <dbReference type="NCBI Taxonomy" id="630535"/>
    <lineage>
        <taxon>Bacteria</taxon>
        <taxon>Bacillati</taxon>
        <taxon>Bacillota</taxon>
        <taxon>Bacilli</taxon>
        <taxon>Bacillales</taxon>
        <taxon>Bacillaceae</taxon>
        <taxon>Gracilibacillus</taxon>
    </lineage>
</organism>
<dbReference type="InterPro" id="IPR036490">
    <property type="entry name" value="ThsB_TIR-like_sf"/>
</dbReference>
<dbReference type="RefSeq" id="WP_390198413.1">
    <property type="nucleotide sequence ID" value="NZ_JBHSDV010000002.1"/>
</dbReference>
<gene>
    <name evidence="2" type="ORF">ACFOZ1_08445</name>
</gene>
<evidence type="ECO:0000259" key="1">
    <source>
        <dbReference type="Pfam" id="PF08937"/>
    </source>
</evidence>
<evidence type="ECO:0000313" key="2">
    <source>
        <dbReference type="EMBL" id="MFC4387839.1"/>
    </source>
</evidence>
<name>A0ABV8VTM3_9BACI</name>
<dbReference type="EMBL" id="JBHSDV010000002">
    <property type="protein sequence ID" value="MFC4387839.1"/>
    <property type="molecule type" value="Genomic_DNA"/>
</dbReference>
<keyword evidence="3" id="KW-1185">Reference proteome</keyword>
<proteinExistence type="predicted"/>
<dbReference type="Gene3D" id="3.40.50.11200">
    <property type="match status" value="1"/>
</dbReference>
<comment type="caution">
    <text evidence="2">The sequence shown here is derived from an EMBL/GenBank/DDBJ whole genome shotgun (WGS) entry which is preliminary data.</text>
</comment>
<accession>A0ABV8VTM3</accession>
<protein>
    <submittedName>
        <fullName evidence="2">TIR domain-containing protein</fullName>
    </submittedName>
</protein>
<dbReference type="InterPro" id="IPR015032">
    <property type="entry name" value="ThsB__TIR-like_domain"/>
</dbReference>
<dbReference type="Pfam" id="PF08937">
    <property type="entry name" value="ThsB_TIR"/>
    <property type="match status" value="1"/>
</dbReference>